<gene>
    <name evidence="3" type="ORF">PR003_g27808</name>
</gene>
<feature type="region of interest" description="Disordered" evidence="2">
    <location>
        <begin position="504"/>
        <end position="567"/>
    </location>
</feature>
<feature type="compositionally biased region" description="Acidic residues" evidence="2">
    <location>
        <begin position="738"/>
        <end position="750"/>
    </location>
</feature>
<keyword evidence="1" id="KW-0175">Coiled coil</keyword>
<feature type="region of interest" description="Disordered" evidence="2">
    <location>
        <begin position="1056"/>
        <end position="1077"/>
    </location>
</feature>
<evidence type="ECO:0000313" key="4">
    <source>
        <dbReference type="Proteomes" id="UP000434957"/>
    </source>
</evidence>
<sequence length="1077" mass="119005">MWVTVSSQPRQPLPPLSALFPHHFPNRKDIRSSPVLLANPLLRHTKLARMSSATNTSSPRVELPQDTGGDQVLPPDHNQASGDTSHLPAGSNGSPANSGNDGKESAGADAAQDTSSAMGGRVTIPAKDASAPSASTATTSGATTSAPPTTTVPVLTTSTTLPSVSTAGTSQSQTGAATKSASGVLATSTVESVVATQPSTSFITPSGLPSAASAPLVIRIPASLEDVRRGVALEQGHDGLTRPLPVTTFTAGELAMMGGLVGQNVAQELLLPVTERGVSPPNLGDIQVRMHVERETAPLLQCFVVDDFAIRVLGTLKYLHVLLGQVSQLQTGASSFDSLAETARLTAKVGELTAFIDKQRDPSDSDVNQLVDDIQRLTRKLDSFRTTRSDTEAQREHLEKELQSSKRLVEDLQTKVANSAAISPSGLMDFIMEHCRFEGHWPRLQQILECYWNRTNMPSDARTRVVLQARDLDDDNCDPYVPSVQRKSADCAPLSSGQAAQALSRLAQATTSSPVPSSDSHSGRSSATHKPTRDSKKSKTRYASSPESSRPTGRRSTPQESDSSEARQELVDLTVSDSSGSRQLILKSQAERSALQLLPGRHIPMSVKPLDKVPSAVTEIDAAYAVPNSLSWSGTRADVRELMLSGLSFWVAVETAGKAQVLHDKFSLLALIRMLGSAIYWEALDSTPWMRYVPLNYFKAAFDRLQEASLTRPPEHWDPLPTRSAANDGDFMTYDPKDFEDSEQDDDDDETYSKPARKRRRLLKAQVSPSSSGGKRSRKSSPSSRGSGINKKTRRDSQSPGQGAERPPKFALKTMTPADTYADEPGDGSTWRHFGIMVQRYSSQTLGFPNYTPARIENKDIHARWDPFEYLDLLDTRPWEVMWENRVDTLVFFCYRDLTPDMIRGLSWIINFMERWMREYWERGHWVTMTIVFYFRQDPRFLALTEKRQKEVLNLYNDRKARSTAFNKAKEELICKLRKLHGYDDEIWFEAGLWVVPENPCDWIWRHPAQQISLQEQLEELDILEPARTQWATRSSDTCFLEVAPSDLRDQVLTKHERAENRLPEPTPASASDVACR</sequence>
<evidence type="ECO:0000313" key="3">
    <source>
        <dbReference type="EMBL" id="KAE9280972.1"/>
    </source>
</evidence>
<feature type="compositionally biased region" description="Low complexity" evidence="2">
    <location>
        <begin position="129"/>
        <end position="167"/>
    </location>
</feature>
<feature type="compositionally biased region" description="Polar residues" evidence="2">
    <location>
        <begin position="91"/>
        <end position="100"/>
    </location>
</feature>
<evidence type="ECO:0000256" key="1">
    <source>
        <dbReference type="SAM" id="Coils"/>
    </source>
</evidence>
<feature type="coiled-coil region" evidence="1">
    <location>
        <begin position="367"/>
        <end position="415"/>
    </location>
</feature>
<keyword evidence="4" id="KW-1185">Reference proteome</keyword>
<dbReference type="EMBL" id="QXFT01004000">
    <property type="protein sequence ID" value="KAE9280972.1"/>
    <property type="molecule type" value="Genomic_DNA"/>
</dbReference>
<proteinExistence type="predicted"/>
<dbReference type="AlphaFoldDB" id="A0A6A4BVA1"/>
<comment type="caution">
    <text evidence="3">The sequence shown here is derived from an EMBL/GenBank/DDBJ whole genome shotgun (WGS) entry which is preliminary data.</text>
</comment>
<evidence type="ECO:0000256" key="2">
    <source>
        <dbReference type="SAM" id="MobiDB-lite"/>
    </source>
</evidence>
<dbReference type="Proteomes" id="UP000434957">
    <property type="component" value="Unassembled WGS sequence"/>
</dbReference>
<reference evidence="3 4" key="1">
    <citation type="submission" date="2018-08" db="EMBL/GenBank/DDBJ databases">
        <title>Genomic investigation of the strawberry pathogen Phytophthora fragariae indicates pathogenicity is determined by transcriptional variation in three key races.</title>
        <authorList>
            <person name="Adams T.M."/>
            <person name="Armitage A.D."/>
            <person name="Sobczyk M.K."/>
            <person name="Bates H.J."/>
            <person name="Dunwell J.M."/>
            <person name="Nellist C.F."/>
            <person name="Harrison R.J."/>
        </authorList>
    </citation>
    <scope>NUCLEOTIDE SEQUENCE [LARGE SCALE GENOMIC DNA]</scope>
    <source>
        <strain evidence="3 4">SCRP333</strain>
    </source>
</reference>
<organism evidence="3 4">
    <name type="scientific">Phytophthora rubi</name>
    <dbReference type="NCBI Taxonomy" id="129364"/>
    <lineage>
        <taxon>Eukaryota</taxon>
        <taxon>Sar</taxon>
        <taxon>Stramenopiles</taxon>
        <taxon>Oomycota</taxon>
        <taxon>Peronosporomycetes</taxon>
        <taxon>Peronosporales</taxon>
        <taxon>Peronosporaceae</taxon>
        <taxon>Phytophthora</taxon>
    </lineage>
</organism>
<protein>
    <submittedName>
        <fullName evidence="3">Uncharacterized protein</fullName>
    </submittedName>
</protein>
<feature type="compositionally biased region" description="Low complexity" evidence="2">
    <location>
        <begin position="504"/>
        <end position="526"/>
    </location>
</feature>
<feature type="compositionally biased region" description="Polar residues" evidence="2">
    <location>
        <begin position="541"/>
        <end position="561"/>
    </location>
</feature>
<feature type="compositionally biased region" description="Polar residues" evidence="2">
    <location>
        <begin position="168"/>
        <end position="181"/>
    </location>
</feature>
<feature type="region of interest" description="Disordered" evidence="2">
    <location>
        <begin position="48"/>
        <end position="181"/>
    </location>
</feature>
<feature type="region of interest" description="Disordered" evidence="2">
    <location>
        <begin position="712"/>
        <end position="826"/>
    </location>
</feature>
<accession>A0A6A4BVA1</accession>
<name>A0A6A4BVA1_9STRA</name>
<feature type="compositionally biased region" description="Low complexity" evidence="2">
    <location>
        <begin position="764"/>
        <end position="788"/>
    </location>
</feature>